<dbReference type="Proteomes" id="UP001365846">
    <property type="component" value="Unassembled WGS sequence"/>
</dbReference>
<dbReference type="EMBL" id="JBBKZU010000022">
    <property type="protein sequence ID" value="MEJ8815681.1"/>
    <property type="molecule type" value="Genomic_DNA"/>
</dbReference>
<proteinExistence type="predicted"/>
<protein>
    <submittedName>
        <fullName evidence="2">Small subunit of N,N-dimethylformamidase</fullName>
    </submittedName>
</protein>
<reference evidence="2 3" key="1">
    <citation type="submission" date="2024-03" db="EMBL/GenBank/DDBJ databases">
        <title>Novel species of the genus Variovorax.</title>
        <authorList>
            <person name="Liu Q."/>
            <person name="Xin Y.-H."/>
        </authorList>
    </citation>
    <scope>NUCLEOTIDE SEQUENCE [LARGE SCALE GENOMIC DNA]</scope>
    <source>
        <strain evidence="2 3">KACC 18899</strain>
    </source>
</reference>
<dbReference type="Pfam" id="PF26354">
    <property type="entry name" value="DMF_alpha"/>
    <property type="match status" value="1"/>
</dbReference>
<evidence type="ECO:0000259" key="1">
    <source>
        <dbReference type="Pfam" id="PF26354"/>
    </source>
</evidence>
<evidence type="ECO:0000313" key="3">
    <source>
        <dbReference type="Proteomes" id="UP001365846"/>
    </source>
</evidence>
<dbReference type="InterPro" id="IPR058713">
    <property type="entry name" value="DMF_alpha_dom"/>
</dbReference>
<keyword evidence="3" id="KW-1185">Reference proteome</keyword>
<gene>
    <name evidence="2" type="ORF">WKW77_31780</name>
</gene>
<feature type="domain" description="N,N-dimethylformamidase alpha subunit" evidence="1">
    <location>
        <begin position="10"/>
        <end position="81"/>
    </location>
</feature>
<sequence length="102" mass="12002">MYEIKAEDAQLLRQFRTTNTHTRPLELNRVLNRLRIEPLEGKHVIVCTVLYKEWAIGVLGARRGDPITILEGRFSSLAQAQWQMLKIRWSIHTTHPWPEDLE</sequence>
<dbReference type="RefSeq" id="WP_340360879.1">
    <property type="nucleotide sequence ID" value="NZ_JBBKZU010000022.1"/>
</dbReference>
<name>A0ABU8VQ75_9BURK</name>
<accession>A0ABU8VQ75</accession>
<organism evidence="2 3">
    <name type="scientific">Variovorax ureilyticus</name>
    <dbReference type="NCBI Taxonomy" id="1836198"/>
    <lineage>
        <taxon>Bacteria</taxon>
        <taxon>Pseudomonadati</taxon>
        <taxon>Pseudomonadota</taxon>
        <taxon>Betaproteobacteria</taxon>
        <taxon>Burkholderiales</taxon>
        <taxon>Comamonadaceae</taxon>
        <taxon>Variovorax</taxon>
    </lineage>
</organism>
<comment type="caution">
    <text evidence="2">The sequence shown here is derived from an EMBL/GenBank/DDBJ whole genome shotgun (WGS) entry which is preliminary data.</text>
</comment>
<evidence type="ECO:0000313" key="2">
    <source>
        <dbReference type="EMBL" id="MEJ8815681.1"/>
    </source>
</evidence>